<dbReference type="Gene3D" id="3.40.50.300">
    <property type="entry name" value="P-loop containing nucleotide triphosphate hydrolases"/>
    <property type="match status" value="1"/>
</dbReference>
<sequence length="233" mass="25348">MPPSALPDVWRASELAVSRAPVQPTGHPPLDAQLPNGGWPRSTLVELLLQQSGIGELQLLKPMLRALAKDQRIALVQPPYLPHARALKTWGIDTSRLLWLRADRAGDAQWATEQILRNGSCGAVVLWQTHIRSESLRRLHLAAQSTDTWFWLMRPLSCASEASPAPLRLGLRPAVGGVAVDVLKRRGPACDAALYIPLPDMPAGRHPLHHENAPVVQFAPAAITARNAAPVLV</sequence>
<dbReference type="InterPro" id="IPR027417">
    <property type="entry name" value="P-loop_NTPase"/>
</dbReference>
<dbReference type="InterPro" id="IPR047610">
    <property type="entry name" value="ImuA_translesion"/>
</dbReference>
<dbReference type="InterPro" id="IPR017166">
    <property type="entry name" value="UCP037290"/>
</dbReference>
<gene>
    <name evidence="1" type="primary">imuA</name>
    <name evidence="1" type="ORF">GTP56_16955</name>
</gene>
<dbReference type="Proteomes" id="UP000469734">
    <property type="component" value="Unassembled WGS sequence"/>
</dbReference>
<dbReference type="NCBIfam" id="NF033429">
    <property type="entry name" value="ImuA_translesion"/>
    <property type="match status" value="1"/>
</dbReference>
<dbReference type="EMBL" id="WWCR01000018">
    <property type="protein sequence ID" value="MYM73880.1"/>
    <property type="molecule type" value="Genomic_DNA"/>
</dbReference>
<reference evidence="1 2" key="1">
    <citation type="submission" date="2019-12" db="EMBL/GenBank/DDBJ databases">
        <title>Novel species isolated from a subtropical stream in China.</title>
        <authorList>
            <person name="Lu H."/>
        </authorList>
    </citation>
    <scope>NUCLEOTIDE SEQUENCE [LARGE SCALE GENOMIC DNA]</scope>
    <source>
        <strain evidence="1 2">FT134W</strain>
    </source>
</reference>
<evidence type="ECO:0000313" key="1">
    <source>
        <dbReference type="EMBL" id="MYM73880.1"/>
    </source>
</evidence>
<dbReference type="SUPFAM" id="SSF52540">
    <property type="entry name" value="P-loop containing nucleoside triphosphate hydrolases"/>
    <property type="match status" value="1"/>
</dbReference>
<proteinExistence type="predicted"/>
<organism evidence="1 2">
    <name type="scientific">Duganella margarita</name>
    <dbReference type="NCBI Taxonomy" id="2692170"/>
    <lineage>
        <taxon>Bacteria</taxon>
        <taxon>Pseudomonadati</taxon>
        <taxon>Pseudomonadota</taxon>
        <taxon>Betaproteobacteria</taxon>
        <taxon>Burkholderiales</taxon>
        <taxon>Oxalobacteraceae</taxon>
        <taxon>Telluria group</taxon>
        <taxon>Duganella</taxon>
    </lineage>
</organism>
<dbReference type="PIRSF" id="PIRSF037290">
    <property type="entry name" value="UCP037290"/>
    <property type="match status" value="1"/>
</dbReference>
<name>A0A7X4H2T8_9BURK</name>
<evidence type="ECO:0000313" key="2">
    <source>
        <dbReference type="Proteomes" id="UP000469734"/>
    </source>
</evidence>
<protein>
    <submittedName>
        <fullName evidence="1">Translesion DNA synthesis-associated protein ImuA</fullName>
    </submittedName>
</protein>
<dbReference type="AlphaFoldDB" id="A0A7X4H2T8"/>
<accession>A0A7X4H2T8</accession>
<comment type="caution">
    <text evidence="1">The sequence shown here is derived from an EMBL/GenBank/DDBJ whole genome shotgun (WGS) entry which is preliminary data.</text>
</comment>